<dbReference type="InterPro" id="IPR022764">
    <property type="entry name" value="Peptidase_S54_rhomboid_dom"/>
</dbReference>
<keyword evidence="4 5" id="KW-0472">Membrane</keyword>
<feature type="transmembrane region" description="Helical" evidence="5">
    <location>
        <begin position="15"/>
        <end position="39"/>
    </location>
</feature>
<evidence type="ECO:0000256" key="2">
    <source>
        <dbReference type="ARBA" id="ARBA00022692"/>
    </source>
</evidence>
<feature type="transmembrane region" description="Helical" evidence="5">
    <location>
        <begin position="59"/>
        <end position="86"/>
    </location>
</feature>
<dbReference type="AlphaFoldDB" id="A0A8J3AHW3"/>
<reference evidence="8" key="1">
    <citation type="journal article" date="2019" name="Int. J. Syst. Evol. Microbiol.">
        <title>The Global Catalogue of Microorganisms (GCM) 10K type strain sequencing project: providing services to taxonomists for standard genome sequencing and annotation.</title>
        <authorList>
            <consortium name="The Broad Institute Genomics Platform"/>
            <consortium name="The Broad Institute Genome Sequencing Center for Infectious Disease"/>
            <person name="Wu L."/>
            <person name="Ma J."/>
        </authorList>
    </citation>
    <scope>NUCLEOTIDE SEQUENCE [LARGE SCALE GENOMIC DNA]</scope>
    <source>
        <strain evidence="8">CGMCC 1.14993</strain>
    </source>
</reference>
<dbReference type="PANTHER" id="PTHR43066">
    <property type="entry name" value="RHOMBOID-RELATED PROTEIN"/>
    <property type="match status" value="1"/>
</dbReference>
<feature type="transmembrane region" description="Helical" evidence="5">
    <location>
        <begin position="155"/>
        <end position="171"/>
    </location>
</feature>
<dbReference type="SUPFAM" id="SSF144091">
    <property type="entry name" value="Rhomboid-like"/>
    <property type="match status" value="1"/>
</dbReference>
<dbReference type="RefSeq" id="WP_087998048.1">
    <property type="nucleotide sequence ID" value="NZ_BMHB01000001.1"/>
</dbReference>
<dbReference type="Gene3D" id="1.20.1540.10">
    <property type="entry name" value="Rhomboid-like"/>
    <property type="match status" value="1"/>
</dbReference>
<evidence type="ECO:0000313" key="8">
    <source>
        <dbReference type="Proteomes" id="UP000626244"/>
    </source>
</evidence>
<accession>A0A8J3AHW3</accession>
<dbReference type="InterPro" id="IPR035952">
    <property type="entry name" value="Rhomboid-like_sf"/>
</dbReference>
<proteinExistence type="predicted"/>
<dbReference type="Pfam" id="PF01694">
    <property type="entry name" value="Rhomboid"/>
    <property type="match status" value="1"/>
</dbReference>
<dbReference type="PANTHER" id="PTHR43066:SF11">
    <property type="entry name" value="PEPTIDASE S54 RHOMBOID DOMAIN-CONTAINING PROTEIN"/>
    <property type="match status" value="1"/>
</dbReference>
<keyword evidence="3 5" id="KW-1133">Transmembrane helix</keyword>
<dbReference type="GO" id="GO:0004252">
    <property type="term" value="F:serine-type endopeptidase activity"/>
    <property type="evidence" value="ECO:0007669"/>
    <property type="project" value="InterPro"/>
</dbReference>
<evidence type="ECO:0000256" key="4">
    <source>
        <dbReference type="ARBA" id="ARBA00023136"/>
    </source>
</evidence>
<keyword evidence="8" id="KW-1185">Reference proteome</keyword>
<dbReference type="GO" id="GO:0016020">
    <property type="term" value="C:membrane"/>
    <property type="evidence" value="ECO:0007669"/>
    <property type="project" value="UniProtKB-SubCell"/>
</dbReference>
<name>A0A8J3AHW3_9BACI</name>
<protein>
    <recommendedName>
        <fullName evidence="6">Peptidase S54 rhomboid domain-containing protein</fullName>
    </recommendedName>
</protein>
<evidence type="ECO:0000259" key="6">
    <source>
        <dbReference type="Pfam" id="PF01694"/>
    </source>
</evidence>
<feature type="domain" description="Peptidase S54 rhomboid" evidence="6">
    <location>
        <begin position="57"/>
        <end position="193"/>
    </location>
</feature>
<organism evidence="7 8">
    <name type="scientific">Gottfriedia solisilvae</name>
    <dbReference type="NCBI Taxonomy" id="1516104"/>
    <lineage>
        <taxon>Bacteria</taxon>
        <taxon>Bacillati</taxon>
        <taxon>Bacillota</taxon>
        <taxon>Bacilli</taxon>
        <taxon>Bacillales</taxon>
        <taxon>Bacillaceae</taxon>
        <taxon>Gottfriedia</taxon>
    </lineage>
</organism>
<feature type="transmembrane region" description="Helical" evidence="5">
    <location>
        <begin position="123"/>
        <end position="143"/>
    </location>
</feature>
<dbReference type="EMBL" id="BMHB01000001">
    <property type="protein sequence ID" value="GGI13155.1"/>
    <property type="molecule type" value="Genomic_DNA"/>
</dbReference>
<evidence type="ECO:0000256" key="1">
    <source>
        <dbReference type="ARBA" id="ARBA00004141"/>
    </source>
</evidence>
<gene>
    <name evidence="7" type="ORF">GCM10007380_16500</name>
</gene>
<sequence length="205" mass="23036">MFLVREDFKTFIKKYPIITIMVSICSILALLTTAAGGYTTENILKFGGYQYDLVQQGEFWRLLTYAFMHGNYTHFFMNMTFMIILGRPLESALGSVKFLFFYMVAALLTGIILHLVYSSNIVSSGSSGVGYGFLGIYLFIILFRKNMLLLDDRKFILTFIAIGLISSFIIPSSSLTGHLAGMVIGFMISPFLLNKTSTFKHSLNV</sequence>
<evidence type="ECO:0000256" key="3">
    <source>
        <dbReference type="ARBA" id="ARBA00022989"/>
    </source>
</evidence>
<evidence type="ECO:0000256" key="5">
    <source>
        <dbReference type="SAM" id="Phobius"/>
    </source>
</evidence>
<evidence type="ECO:0000313" key="7">
    <source>
        <dbReference type="EMBL" id="GGI13155.1"/>
    </source>
</evidence>
<dbReference type="Proteomes" id="UP000626244">
    <property type="component" value="Unassembled WGS sequence"/>
</dbReference>
<dbReference type="OrthoDB" id="9813074at2"/>
<feature type="transmembrane region" description="Helical" evidence="5">
    <location>
        <begin position="98"/>
        <end position="117"/>
    </location>
</feature>
<comment type="caution">
    <text evidence="7">The sequence shown here is derived from an EMBL/GenBank/DDBJ whole genome shotgun (WGS) entry which is preliminary data.</text>
</comment>
<keyword evidence="2 5" id="KW-0812">Transmembrane</keyword>
<comment type="subcellular location">
    <subcellularLocation>
        <location evidence="1">Membrane</location>
        <topology evidence="1">Multi-pass membrane protein</topology>
    </subcellularLocation>
</comment>